<dbReference type="EMBL" id="CAFBMG010000061">
    <property type="protein sequence ID" value="CAB4902546.1"/>
    <property type="molecule type" value="Genomic_DNA"/>
</dbReference>
<keyword evidence="1" id="KW-0472">Membrane</keyword>
<name>A0A6J7G5W1_9ZZZZ</name>
<proteinExistence type="predicted"/>
<gene>
    <name evidence="2" type="ORF">UFOPK2766_01444</name>
    <name evidence="3" type="ORF">UFOPK3519_00916</name>
</gene>
<keyword evidence="1" id="KW-1133">Transmembrane helix</keyword>
<reference evidence="3" key="1">
    <citation type="submission" date="2020-05" db="EMBL/GenBank/DDBJ databases">
        <authorList>
            <person name="Chiriac C."/>
            <person name="Salcher M."/>
            <person name="Ghai R."/>
            <person name="Kavagutti S V."/>
        </authorList>
    </citation>
    <scope>NUCLEOTIDE SEQUENCE</scope>
</reference>
<protein>
    <submittedName>
        <fullName evidence="3">Unannotated protein</fullName>
    </submittedName>
</protein>
<evidence type="ECO:0000313" key="3">
    <source>
        <dbReference type="EMBL" id="CAB4902546.1"/>
    </source>
</evidence>
<accession>A0A6J7G5W1</accession>
<sequence length="335" mass="36123">MLFQKGSSGIHEAMTEAGGGRNYAVIAQIGLCLVGVAAVVAAVLVINPASTQTQNAAAVAPATTVPVATSTPAEAAPTTLPPDPQFPHETVNDNDASKALYGWGTAQPTQMRATVHYGGTSTLLSPERRRLLGEQLVQVREAAVEIGTVAEAEKLGFVRNFQRINGRGFEYINWSRFTTKLDLSRPTMLAFDGDSPDSRVMSVAYNVLGTVGDGPPDDLPLEVIPWHYHSNLCEKDNSIVGSVEYDANGNPYPEQAQRCKDLGAVFRPELNHWMVDLWVIPGWENPWGLVSSKHPDMMFEPTPWFTSNKTGEVDGFGLYCDIPAGSDPAPASQPS</sequence>
<dbReference type="AlphaFoldDB" id="A0A6J7G5W1"/>
<dbReference type="EMBL" id="CAEZYU010000067">
    <property type="protein sequence ID" value="CAB4747398.1"/>
    <property type="molecule type" value="Genomic_DNA"/>
</dbReference>
<organism evidence="3">
    <name type="scientific">freshwater metagenome</name>
    <dbReference type="NCBI Taxonomy" id="449393"/>
    <lineage>
        <taxon>unclassified sequences</taxon>
        <taxon>metagenomes</taxon>
        <taxon>ecological metagenomes</taxon>
    </lineage>
</organism>
<evidence type="ECO:0000313" key="2">
    <source>
        <dbReference type="EMBL" id="CAB4747398.1"/>
    </source>
</evidence>
<feature type="transmembrane region" description="Helical" evidence="1">
    <location>
        <begin position="23"/>
        <end position="46"/>
    </location>
</feature>
<evidence type="ECO:0000256" key="1">
    <source>
        <dbReference type="SAM" id="Phobius"/>
    </source>
</evidence>
<keyword evidence="1" id="KW-0812">Transmembrane</keyword>